<reference evidence="1" key="1">
    <citation type="journal article" date="2020" name="Stud. Mycol.">
        <title>101 Dothideomycetes genomes: a test case for predicting lifestyles and emergence of pathogens.</title>
        <authorList>
            <person name="Haridas S."/>
            <person name="Albert R."/>
            <person name="Binder M."/>
            <person name="Bloem J."/>
            <person name="Labutti K."/>
            <person name="Salamov A."/>
            <person name="Andreopoulos B."/>
            <person name="Baker S."/>
            <person name="Barry K."/>
            <person name="Bills G."/>
            <person name="Bluhm B."/>
            <person name="Cannon C."/>
            <person name="Castanera R."/>
            <person name="Culley D."/>
            <person name="Daum C."/>
            <person name="Ezra D."/>
            <person name="Gonzalez J."/>
            <person name="Henrissat B."/>
            <person name="Kuo A."/>
            <person name="Liang C."/>
            <person name="Lipzen A."/>
            <person name="Lutzoni F."/>
            <person name="Magnuson J."/>
            <person name="Mondo S."/>
            <person name="Nolan M."/>
            <person name="Ohm R."/>
            <person name="Pangilinan J."/>
            <person name="Park H.-J."/>
            <person name="Ramirez L."/>
            <person name="Alfaro M."/>
            <person name="Sun H."/>
            <person name="Tritt A."/>
            <person name="Yoshinaga Y."/>
            <person name="Zwiers L.-H."/>
            <person name="Turgeon B."/>
            <person name="Goodwin S."/>
            <person name="Spatafora J."/>
            <person name="Crous P."/>
            <person name="Grigoriev I."/>
        </authorList>
    </citation>
    <scope>NUCLEOTIDE SEQUENCE</scope>
    <source>
        <strain evidence="1">CBS 627.86</strain>
    </source>
</reference>
<name>A0A6A5YWD9_9PLEO</name>
<evidence type="ECO:0000313" key="1">
    <source>
        <dbReference type="EMBL" id="KAF2111435.1"/>
    </source>
</evidence>
<dbReference type="EMBL" id="ML977334">
    <property type="protein sequence ID" value="KAF2111435.1"/>
    <property type="molecule type" value="Genomic_DNA"/>
</dbReference>
<organism evidence="1 2">
    <name type="scientific">Lophiotrema nucula</name>
    <dbReference type="NCBI Taxonomy" id="690887"/>
    <lineage>
        <taxon>Eukaryota</taxon>
        <taxon>Fungi</taxon>
        <taxon>Dikarya</taxon>
        <taxon>Ascomycota</taxon>
        <taxon>Pezizomycotina</taxon>
        <taxon>Dothideomycetes</taxon>
        <taxon>Pleosporomycetidae</taxon>
        <taxon>Pleosporales</taxon>
        <taxon>Lophiotremataceae</taxon>
        <taxon>Lophiotrema</taxon>
    </lineage>
</organism>
<gene>
    <name evidence="1" type="ORF">BDV96DRAFT_649995</name>
</gene>
<keyword evidence="2" id="KW-1185">Reference proteome</keyword>
<dbReference type="Proteomes" id="UP000799770">
    <property type="component" value="Unassembled WGS sequence"/>
</dbReference>
<evidence type="ECO:0000313" key="2">
    <source>
        <dbReference type="Proteomes" id="UP000799770"/>
    </source>
</evidence>
<sequence>MATAIKGEGMLWVTSRVAKSAQDILDEPTFLKWYDEDHIAEIVETRGINNAFRYIDVDKGTPAVPKPYLAFYPMPDLAFTQGEEFKHIKVKSDILPGSGIVYDLADIDVSYFGLVGKTQAKAKKETPPYILVSAIEPADGASDEEVNKFYDDQTTTLSETPGYLRTLRFRLLYARTNAQSRKLKGLPTTDEPAPEPPTWQAVHEFSTEPDSRVRISASSVPSEVLKQAKQNELHVYKLAKVHGKGKFFE</sequence>
<dbReference type="OrthoDB" id="2851338at2759"/>
<dbReference type="AlphaFoldDB" id="A0A6A5YWD9"/>
<proteinExistence type="predicted"/>
<accession>A0A6A5YWD9</accession>
<protein>
    <submittedName>
        <fullName evidence="1">Uncharacterized protein</fullName>
    </submittedName>
</protein>